<dbReference type="GO" id="GO:0005737">
    <property type="term" value="C:cytoplasm"/>
    <property type="evidence" value="ECO:0007669"/>
    <property type="project" value="TreeGrafter"/>
</dbReference>
<dbReference type="PANTHER" id="PTHR12835:SF5">
    <property type="entry name" value="BIOTIN--PROTEIN LIGASE"/>
    <property type="match status" value="1"/>
</dbReference>
<evidence type="ECO:0000313" key="7">
    <source>
        <dbReference type="EMBL" id="MBB4963122.1"/>
    </source>
</evidence>
<dbReference type="EC" id="6.3.4.15" evidence="5"/>
<keyword evidence="3" id="KW-0067">ATP-binding</keyword>
<dbReference type="Gene3D" id="3.30.930.10">
    <property type="entry name" value="Bira Bifunctional Protein, Domain 2"/>
    <property type="match status" value="1"/>
</dbReference>
<evidence type="ECO:0000256" key="2">
    <source>
        <dbReference type="ARBA" id="ARBA00022741"/>
    </source>
</evidence>
<dbReference type="Gene3D" id="2.30.30.100">
    <property type="match status" value="1"/>
</dbReference>
<evidence type="ECO:0000259" key="6">
    <source>
        <dbReference type="PROSITE" id="PS51733"/>
    </source>
</evidence>
<evidence type="ECO:0000313" key="8">
    <source>
        <dbReference type="Proteomes" id="UP000542674"/>
    </source>
</evidence>
<dbReference type="Pfam" id="PF02237">
    <property type="entry name" value="BPL_C"/>
    <property type="match status" value="1"/>
</dbReference>
<feature type="domain" description="BPL/LPL catalytic" evidence="6">
    <location>
        <begin position="2"/>
        <end position="181"/>
    </location>
</feature>
<evidence type="ECO:0000256" key="3">
    <source>
        <dbReference type="ARBA" id="ARBA00022840"/>
    </source>
</evidence>
<dbReference type="InterPro" id="IPR045864">
    <property type="entry name" value="aa-tRNA-synth_II/BPL/LPL"/>
</dbReference>
<protein>
    <recommendedName>
        <fullName evidence="5">biotin--[biotin carboxyl-carrier protein] ligase</fullName>
        <ecNumber evidence="5">6.3.4.15</ecNumber>
    </recommendedName>
</protein>
<evidence type="ECO:0000256" key="4">
    <source>
        <dbReference type="ARBA" id="ARBA00023267"/>
    </source>
</evidence>
<dbReference type="SUPFAM" id="SSF50037">
    <property type="entry name" value="C-terminal domain of transcriptional repressors"/>
    <property type="match status" value="1"/>
</dbReference>
<dbReference type="PANTHER" id="PTHR12835">
    <property type="entry name" value="BIOTIN PROTEIN LIGASE"/>
    <property type="match status" value="1"/>
</dbReference>
<dbReference type="Proteomes" id="UP000542674">
    <property type="component" value="Unassembled WGS sequence"/>
</dbReference>
<dbReference type="GO" id="GO:0004077">
    <property type="term" value="F:biotin--[biotin carboxyl-carrier protein] ligase activity"/>
    <property type="evidence" value="ECO:0007669"/>
    <property type="project" value="UniProtKB-EC"/>
</dbReference>
<evidence type="ECO:0000256" key="5">
    <source>
        <dbReference type="ARBA" id="ARBA00024227"/>
    </source>
</evidence>
<dbReference type="NCBIfam" id="TIGR00121">
    <property type="entry name" value="birA_ligase"/>
    <property type="match status" value="1"/>
</dbReference>
<dbReference type="InterPro" id="IPR004408">
    <property type="entry name" value="Biotin_CoA_COase_ligase"/>
</dbReference>
<sequence length="253" mass="26300">MDSELLQARLGRRYPSITVVDRTGSTNADLAALDAPDRTVLIAREQTAGQGRRGRDWSSPGGGLYLSVLYRPGISPDRVPWLTLLAGVALVRTAASFGVEARVKWPNDLLIGGAKAAGVLAEASAPGVVVLGIGLNVGPLPESVRPGPGGLPPTSLGVDVPVLDVAVTLLTELDALESAWRGDSGDPYPSGLLAEYRSCCATLGQEVRVELTDGVLVGTAVRLDQDGTLVVRDGSGREHTVSAGDVVHLRPSE</sequence>
<name>A0A7W7WTV7_9PSEU</name>
<keyword evidence="8" id="KW-1185">Reference proteome</keyword>
<dbReference type="Pfam" id="PF03099">
    <property type="entry name" value="BPL_LplA_LipB"/>
    <property type="match status" value="1"/>
</dbReference>
<gene>
    <name evidence="7" type="ORF">F4559_000481</name>
</gene>
<keyword evidence="2" id="KW-0547">Nucleotide-binding</keyword>
<dbReference type="AlphaFoldDB" id="A0A7W7WTV7"/>
<dbReference type="RefSeq" id="WP_312865441.1">
    <property type="nucleotide sequence ID" value="NZ_BAABAI010000004.1"/>
</dbReference>
<dbReference type="InterPro" id="IPR008988">
    <property type="entry name" value="Transcriptional_repressor_C"/>
</dbReference>
<keyword evidence="1 7" id="KW-0436">Ligase</keyword>
<dbReference type="CDD" id="cd16442">
    <property type="entry name" value="BPL"/>
    <property type="match status" value="1"/>
</dbReference>
<comment type="caution">
    <text evidence="7">The sequence shown here is derived from an EMBL/GenBank/DDBJ whole genome shotgun (WGS) entry which is preliminary data.</text>
</comment>
<organism evidence="7 8">
    <name type="scientific">Saccharothrix violaceirubra</name>
    <dbReference type="NCBI Taxonomy" id="413306"/>
    <lineage>
        <taxon>Bacteria</taxon>
        <taxon>Bacillati</taxon>
        <taxon>Actinomycetota</taxon>
        <taxon>Actinomycetes</taxon>
        <taxon>Pseudonocardiales</taxon>
        <taxon>Pseudonocardiaceae</taxon>
        <taxon>Saccharothrix</taxon>
    </lineage>
</organism>
<dbReference type="InterPro" id="IPR003142">
    <property type="entry name" value="BPL_C"/>
</dbReference>
<keyword evidence="4" id="KW-0092">Biotin</keyword>
<evidence type="ECO:0000256" key="1">
    <source>
        <dbReference type="ARBA" id="ARBA00022598"/>
    </source>
</evidence>
<dbReference type="GO" id="GO:0005524">
    <property type="term" value="F:ATP binding"/>
    <property type="evidence" value="ECO:0007669"/>
    <property type="project" value="UniProtKB-KW"/>
</dbReference>
<dbReference type="EMBL" id="JACHJS010000001">
    <property type="protein sequence ID" value="MBB4963122.1"/>
    <property type="molecule type" value="Genomic_DNA"/>
</dbReference>
<dbReference type="InterPro" id="IPR004143">
    <property type="entry name" value="BPL_LPL_catalytic"/>
</dbReference>
<dbReference type="PROSITE" id="PS51733">
    <property type="entry name" value="BPL_LPL_CATALYTIC"/>
    <property type="match status" value="1"/>
</dbReference>
<accession>A0A7W7WTV7</accession>
<reference evidence="7 8" key="1">
    <citation type="submission" date="2020-08" db="EMBL/GenBank/DDBJ databases">
        <title>Sequencing the genomes of 1000 actinobacteria strains.</title>
        <authorList>
            <person name="Klenk H.-P."/>
        </authorList>
    </citation>
    <scope>NUCLEOTIDE SEQUENCE [LARGE SCALE GENOMIC DNA]</scope>
    <source>
        <strain evidence="7 8">DSM 45084</strain>
    </source>
</reference>
<proteinExistence type="predicted"/>
<dbReference type="SUPFAM" id="SSF55681">
    <property type="entry name" value="Class II aaRS and biotin synthetases"/>
    <property type="match status" value="1"/>
</dbReference>